<dbReference type="EMBL" id="HBFQ01060098">
    <property type="protein sequence ID" value="CAD8868188.1"/>
    <property type="molecule type" value="Transcribed_RNA"/>
</dbReference>
<gene>
    <name evidence="1" type="ORF">NSCI0253_LOCUS42544</name>
</gene>
<organism evidence="1">
    <name type="scientific">Noctiluca scintillans</name>
    <name type="common">Sea sparkle</name>
    <name type="synonym">Red tide dinoflagellate</name>
    <dbReference type="NCBI Taxonomy" id="2966"/>
    <lineage>
        <taxon>Eukaryota</taxon>
        <taxon>Sar</taxon>
        <taxon>Alveolata</taxon>
        <taxon>Dinophyceae</taxon>
        <taxon>Noctilucales</taxon>
        <taxon>Noctilucaceae</taxon>
        <taxon>Noctiluca</taxon>
    </lineage>
</organism>
<evidence type="ECO:0000313" key="1">
    <source>
        <dbReference type="EMBL" id="CAD8868188.1"/>
    </source>
</evidence>
<dbReference type="AlphaFoldDB" id="A0A7S1AXI9"/>
<protein>
    <submittedName>
        <fullName evidence="1">Uncharacterized protein</fullName>
    </submittedName>
</protein>
<proteinExistence type="predicted"/>
<accession>A0A7S1AXI9</accession>
<reference evidence="1" key="1">
    <citation type="submission" date="2021-01" db="EMBL/GenBank/DDBJ databases">
        <authorList>
            <person name="Corre E."/>
            <person name="Pelletier E."/>
            <person name="Niang G."/>
            <person name="Scheremetjew M."/>
            <person name="Finn R."/>
            <person name="Kale V."/>
            <person name="Holt S."/>
            <person name="Cochrane G."/>
            <person name="Meng A."/>
            <person name="Brown T."/>
            <person name="Cohen L."/>
        </authorList>
    </citation>
    <scope>NUCLEOTIDE SEQUENCE</scope>
</reference>
<sequence length="178" mass="19768">MARSSNIVPLLCMRFGSRTPLAVRAARSLAVPTRIDVRTHVSGSGDGDQERAAKMPVAAPFRGKYTIEGQVLPIADTSSNVGVDSIEARLGRRMSANRASESLEASMDTARMFVAQPTDRVTDVNACHQPIEAHLDHTENFQKVFRRLRRTGRNDDQREASDSLKKVMEYLEKKKASR</sequence>
<name>A0A7S1AXI9_NOCSC</name>